<keyword evidence="3" id="KW-1185">Reference proteome</keyword>
<comment type="caution">
    <text evidence="2">The sequence shown here is derived from an EMBL/GenBank/DDBJ whole genome shotgun (WGS) entry which is preliminary data.</text>
</comment>
<evidence type="ECO:0000313" key="2">
    <source>
        <dbReference type="EMBL" id="KAF3564651.1"/>
    </source>
</evidence>
<dbReference type="Proteomes" id="UP000266723">
    <property type="component" value="Unassembled WGS sequence"/>
</dbReference>
<protein>
    <submittedName>
        <fullName evidence="2">Uncharacterized protein</fullName>
    </submittedName>
</protein>
<gene>
    <name evidence="2" type="ORF">DY000_02011402</name>
</gene>
<dbReference type="EMBL" id="QGKV02000759">
    <property type="protein sequence ID" value="KAF3564651.1"/>
    <property type="molecule type" value="Genomic_DNA"/>
</dbReference>
<evidence type="ECO:0000313" key="3">
    <source>
        <dbReference type="Proteomes" id="UP000266723"/>
    </source>
</evidence>
<proteinExistence type="predicted"/>
<organism evidence="2 3">
    <name type="scientific">Brassica cretica</name>
    <name type="common">Mustard</name>
    <dbReference type="NCBI Taxonomy" id="69181"/>
    <lineage>
        <taxon>Eukaryota</taxon>
        <taxon>Viridiplantae</taxon>
        <taxon>Streptophyta</taxon>
        <taxon>Embryophyta</taxon>
        <taxon>Tracheophyta</taxon>
        <taxon>Spermatophyta</taxon>
        <taxon>Magnoliopsida</taxon>
        <taxon>eudicotyledons</taxon>
        <taxon>Gunneridae</taxon>
        <taxon>Pentapetalae</taxon>
        <taxon>rosids</taxon>
        <taxon>malvids</taxon>
        <taxon>Brassicales</taxon>
        <taxon>Brassicaceae</taxon>
        <taxon>Brassiceae</taxon>
        <taxon>Brassica</taxon>
    </lineage>
</organism>
<name>A0ABQ7CXI7_BRACR</name>
<sequence>METDTAIPMADSPEATNTDPMGAMVPTTKPQEAANIDLEEQISADLGREEPVGTETLILTSLVPETETPSVAMETDTAILMADSPEATNTDTMEEPVGTETLILTSLVPETETPSVAMETDTAILMADSPEATNTDTMGAMIISHL</sequence>
<evidence type="ECO:0000256" key="1">
    <source>
        <dbReference type="SAM" id="MobiDB-lite"/>
    </source>
</evidence>
<feature type="region of interest" description="Disordered" evidence="1">
    <location>
        <begin position="1"/>
        <end position="22"/>
    </location>
</feature>
<reference evidence="2 3" key="1">
    <citation type="journal article" date="2020" name="BMC Genomics">
        <title>Intraspecific diversification of the crop wild relative Brassica cretica Lam. using demographic model selection.</title>
        <authorList>
            <person name="Kioukis A."/>
            <person name="Michalopoulou V.A."/>
            <person name="Briers L."/>
            <person name="Pirintsos S."/>
            <person name="Studholme D.J."/>
            <person name="Pavlidis P."/>
            <person name="Sarris P.F."/>
        </authorList>
    </citation>
    <scope>NUCLEOTIDE SEQUENCE [LARGE SCALE GENOMIC DNA]</scope>
    <source>
        <strain evidence="3">cv. PFS-1207/04</strain>
    </source>
</reference>
<accession>A0ABQ7CXI7</accession>